<dbReference type="Proteomes" id="UP000035287">
    <property type="component" value="Chromosome"/>
</dbReference>
<dbReference type="AlphaFoldDB" id="A0A0G3XLC6"/>
<dbReference type="Pfam" id="PF04355">
    <property type="entry name" value="BamE"/>
    <property type="match status" value="1"/>
</dbReference>
<feature type="domain" description="Outer membrane protein assembly factor BamE" evidence="4">
    <location>
        <begin position="31"/>
        <end position="105"/>
    </location>
</feature>
<keyword evidence="1 3" id="KW-0732">Signal</keyword>
<feature type="chain" id="PRO_5002562956" description="Outer membrane protein assembly factor BamE domain-containing protein" evidence="3">
    <location>
        <begin position="22"/>
        <end position="160"/>
    </location>
</feature>
<dbReference type="OrthoDB" id="7160681at2"/>
<proteinExistence type="predicted"/>
<evidence type="ECO:0000256" key="1">
    <source>
        <dbReference type="ARBA" id="ARBA00022729"/>
    </source>
</evidence>
<dbReference type="PATRIC" id="fig|1348774.3.peg.129"/>
<evidence type="ECO:0000256" key="2">
    <source>
        <dbReference type="ARBA" id="ARBA00023136"/>
    </source>
</evidence>
<protein>
    <recommendedName>
        <fullName evidence="4">Outer membrane protein assembly factor BamE domain-containing protein</fullName>
    </recommendedName>
</protein>
<evidence type="ECO:0000259" key="4">
    <source>
        <dbReference type="Pfam" id="PF04355"/>
    </source>
</evidence>
<organism evidence="5 6">
    <name type="scientific">Croceicoccus naphthovorans</name>
    <dbReference type="NCBI Taxonomy" id="1348774"/>
    <lineage>
        <taxon>Bacteria</taxon>
        <taxon>Pseudomonadati</taxon>
        <taxon>Pseudomonadota</taxon>
        <taxon>Alphaproteobacteria</taxon>
        <taxon>Sphingomonadales</taxon>
        <taxon>Erythrobacteraceae</taxon>
        <taxon>Croceicoccus</taxon>
    </lineage>
</organism>
<accession>A0A0G3XLC6</accession>
<feature type="signal peptide" evidence="3">
    <location>
        <begin position="1"/>
        <end position="21"/>
    </location>
</feature>
<reference evidence="5 6" key="1">
    <citation type="submission" date="2015-06" db="EMBL/GenBank/DDBJ databases">
        <authorList>
            <person name="Zeng Y."/>
            <person name="Huang Y."/>
        </authorList>
    </citation>
    <scope>NUCLEOTIDE SEQUENCE [LARGE SCALE GENOMIC DNA]</scope>
    <source>
        <strain evidence="5 6">PQ-2</strain>
    </source>
</reference>
<gene>
    <name evidence="5" type="ORF">AB433_00575</name>
</gene>
<evidence type="ECO:0000313" key="6">
    <source>
        <dbReference type="Proteomes" id="UP000035287"/>
    </source>
</evidence>
<dbReference type="STRING" id="1348774.AB433_00575"/>
<dbReference type="Gene3D" id="3.30.1450.10">
    <property type="match status" value="1"/>
</dbReference>
<name>A0A0G3XLC6_9SPHN</name>
<sequence length="160" mass="16433">MTGSTVIKLAVAAAVLPTMLAGCTSITDRRGYVRDTALTGAVTPGIDNRQSVEGTLGQPSFASQFGDPVYYYVSSTTEQRIFGQPEIEDHDVMKIAFDSAGNVTSVTHAGMDDVRDINPDGDKTPTLGRHRGFLEDLFGNIGAVGAAGAGGGPGGGPNGS</sequence>
<dbReference type="EMBL" id="CP011770">
    <property type="protein sequence ID" value="AKM11399.1"/>
    <property type="molecule type" value="Genomic_DNA"/>
</dbReference>
<dbReference type="InterPro" id="IPR007450">
    <property type="entry name" value="BamE_dom"/>
</dbReference>
<dbReference type="KEGG" id="cna:AB433_00575"/>
<keyword evidence="6" id="KW-1185">Reference proteome</keyword>
<dbReference type="GO" id="GO:0019867">
    <property type="term" value="C:outer membrane"/>
    <property type="evidence" value="ECO:0007669"/>
    <property type="project" value="InterPro"/>
</dbReference>
<dbReference type="InterPro" id="IPR037873">
    <property type="entry name" value="BamE-like"/>
</dbReference>
<keyword evidence="2" id="KW-0472">Membrane</keyword>
<evidence type="ECO:0000313" key="5">
    <source>
        <dbReference type="EMBL" id="AKM11399.1"/>
    </source>
</evidence>
<evidence type="ECO:0000256" key="3">
    <source>
        <dbReference type="SAM" id="SignalP"/>
    </source>
</evidence>